<keyword evidence="3" id="KW-1185">Reference proteome</keyword>
<reference evidence="2 3" key="1">
    <citation type="submission" date="2014-02" db="EMBL/GenBank/DDBJ databases">
        <title>Plasmidome dynamics in the species complex Clostridium novyi sensu lato converts strains of independent lineages into distinctly different pathogens.</title>
        <authorList>
            <person name="Skarin H."/>
            <person name="Segerman B."/>
        </authorList>
    </citation>
    <scope>NUCLEOTIDE SEQUENCE [LARGE SCALE GENOMIC DNA]</scope>
    <source>
        <strain evidence="2 3">NCTC 9693</strain>
    </source>
</reference>
<evidence type="ECO:0000313" key="2">
    <source>
        <dbReference type="EMBL" id="KEI16747.1"/>
    </source>
</evidence>
<keyword evidence="1" id="KW-0472">Membrane</keyword>
<dbReference type="EMBL" id="JENX01000058">
    <property type="protein sequence ID" value="KEI16747.1"/>
    <property type="molecule type" value="Genomic_DNA"/>
</dbReference>
<dbReference type="Proteomes" id="UP000027937">
    <property type="component" value="Unassembled WGS sequence"/>
</dbReference>
<accession>A0ABR4TEG8</accession>
<comment type="caution">
    <text evidence="2">The sequence shown here is derived from an EMBL/GenBank/DDBJ whole genome shotgun (WGS) entry which is preliminary data.</text>
</comment>
<sequence length="122" mass="14462">MKNKKILYSIIAIIVIITGIFIFNSRKITYTKEFTYLPQYKNMRVEKCQPVKDNQFGNAVYKLEGVDYKKFINNYVKILKRDGWTVVKENKPEDIEVKKDKHIAKIHAVDSKDYVTILIWTK</sequence>
<gene>
    <name evidence="2" type="ORF">Z960_08365</name>
</gene>
<proteinExistence type="predicted"/>
<evidence type="ECO:0000256" key="1">
    <source>
        <dbReference type="SAM" id="Phobius"/>
    </source>
</evidence>
<evidence type="ECO:0008006" key="4">
    <source>
        <dbReference type="Google" id="ProtNLM"/>
    </source>
</evidence>
<name>A0ABR4TEG8_CLOHA</name>
<feature type="transmembrane region" description="Helical" evidence="1">
    <location>
        <begin position="6"/>
        <end position="23"/>
    </location>
</feature>
<keyword evidence="1" id="KW-0812">Transmembrane</keyword>
<evidence type="ECO:0000313" key="3">
    <source>
        <dbReference type="Proteomes" id="UP000027937"/>
    </source>
</evidence>
<dbReference type="RefSeq" id="WP_039228978.1">
    <property type="nucleotide sequence ID" value="NZ_JENX01000058.1"/>
</dbReference>
<organism evidence="2 3">
    <name type="scientific">Clostridium haemolyticum NCTC 9693</name>
    <dbReference type="NCBI Taxonomy" id="1443114"/>
    <lineage>
        <taxon>Bacteria</taxon>
        <taxon>Bacillati</taxon>
        <taxon>Bacillota</taxon>
        <taxon>Clostridia</taxon>
        <taxon>Eubacteriales</taxon>
        <taxon>Clostridiaceae</taxon>
        <taxon>Clostridium</taxon>
    </lineage>
</organism>
<keyword evidence="1" id="KW-1133">Transmembrane helix</keyword>
<protein>
    <recommendedName>
        <fullName evidence="4">Lipoprotein</fullName>
    </recommendedName>
</protein>